<dbReference type="PATRIC" id="fig|1382798.3.peg.309"/>
<name>A0A0D7W5V6_9FLAO</name>
<dbReference type="Proteomes" id="UP000032361">
    <property type="component" value="Unassembled WGS sequence"/>
</dbReference>
<accession>A0A0D7W5V6</accession>
<dbReference type="AlphaFoldDB" id="A0A0D7W5V6"/>
<dbReference type="EMBL" id="JTDV01000001">
    <property type="protein sequence ID" value="KJD34500.1"/>
    <property type="molecule type" value="Genomic_DNA"/>
</dbReference>
<evidence type="ECO:0000313" key="2">
    <source>
        <dbReference type="EMBL" id="KJD34500.1"/>
    </source>
</evidence>
<comment type="caution">
    <text evidence="2">The sequence shown here is derived from an EMBL/GenBank/DDBJ whole genome shotgun (WGS) entry which is preliminary data.</text>
</comment>
<evidence type="ECO:0000259" key="1">
    <source>
        <dbReference type="Pfam" id="PF04264"/>
    </source>
</evidence>
<evidence type="ECO:0000313" key="3">
    <source>
        <dbReference type="Proteomes" id="UP000032361"/>
    </source>
</evidence>
<dbReference type="SUPFAM" id="SSF101874">
    <property type="entry name" value="YceI-like"/>
    <property type="match status" value="1"/>
</dbReference>
<feature type="domain" description="Lipid/polyisoprenoid-binding YceI-like" evidence="1">
    <location>
        <begin position="84"/>
        <end position="187"/>
    </location>
</feature>
<dbReference type="Gene3D" id="2.40.128.110">
    <property type="entry name" value="Lipid/polyisoprenoid-binding, YceI-like"/>
    <property type="match status" value="1"/>
</dbReference>
<dbReference type="InterPro" id="IPR036761">
    <property type="entry name" value="TTHA0802/YceI-like_sf"/>
</dbReference>
<dbReference type="RefSeq" id="WP_044624885.1">
    <property type="nucleotide sequence ID" value="NZ_JTDV01000001.1"/>
</dbReference>
<organism evidence="2 3">
    <name type="scientific">Neotamlana nanhaiensis</name>
    <dbReference type="NCBI Taxonomy" id="1382798"/>
    <lineage>
        <taxon>Bacteria</taxon>
        <taxon>Pseudomonadati</taxon>
        <taxon>Bacteroidota</taxon>
        <taxon>Flavobacteriia</taxon>
        <taxon>Flavobacteriales</taxon>
        <taxon>Flavobacteriaceae</taxon>
        <taxon>Neotamlana</taxon>
    </lineage>
</organism>
<reference evidence="2 3" key="1">
    <citation type="journal article" date="2015" name="Antonie Van Leeuwenhoek">
        <title>Tamlana nanhaiensis sp. nov., isolated from surface seawater collected from the South China Sea.</title>
        <authorList>
            <person name="Liu X."/>
            <person name="Lai Q."/>
            <person name="Du Y."/>
            <person name="Li G."/>
            <person name="Sun F."/>
            <person name="Shao Z."/>
        </authorList>
    </citation>
    <scope>NUCLEOTIDE SEQUENCE [LARGE SCALE GENOMIC DNA]</scope>
    <source>
        <strain evidence="2 3">FHC16</strain>
    </source>
</reference>
<proteinExistence type="predicted"/>
<protein>
    <recommendedName>
        <fullName evidence="1">Lipid/polyisoprenoid-binding YceI-like domain-containing protein</fullName>
    </recommendedName>
</protein>
<dbReference type="STRING" id="1382798.PK35_01530"/>
<dbReference type="OrthoDB" id="1121590at2"/>
<dbReference type="Pfam" id="PF04264">
    <property type="entry name" value="YceI"/>
    <property type="match status" value="1"/>
</dbReference>
<keyword evidence="3" id="KW-1185">Reference proteome</keyword>
<sequence>MKKIILILTVLITFGFSNKFATKKTLIFVKPESSLVINGKTNVNTFNCTYNIENLNQPIPVNFVANSNKLIFKNTYLPLVNVYFDCGNKMMNKDFRTLLKSEDHPKIYLRLKEITTINANHLTALIALELAGKTKLYSIPVTFQLNNSIININGKINIDLYDFNLEPPKKFLGMVAVNNNIDVNFNLFLEKQ</sequence>
<dbReference type="InterPro" id="IPR007372">
    <property type="entry name" value="Lipid/polyisoprenoid-bd_YceI"/>
</dbReference>
<gene>
    <name evidence="2" type="ORF">PK35_01530</name>
</gene>